<dbReference type="EC" id="2.3.1.48" evidence="2 8"/>
<keyword evidence="4" id="KW-0863">Zinc-finger</keyword>
<dbReference type="PANTHER" id="PTHR10615:SF161">
    <property type="entry name" value="HISTONE ACETYLTRANSFERASE KAT7"/>
    <property type="match status" value="1"/>
</dbReference>
<keyword evidence="4" id="KW-0479">Metal-binding</keyword>
<dbReference type="EMBL" id="LXPE01000001">
    <property type="protein sequence ID" value="OBA28987.1"/>
    <property type="molecule type" value="Genomic_DNA"/>
</dbReference>
<dbReference type="AlphaFoldDB" id="A0A1B7TJS6"/>
<comment type="caution">
    <text evidence="10">The sequence shown here is derived from an EMBL/GenBank/DDBJ whole genome shotgun (WGS) entry which is preliminary data.</text>
</comment>
<dbReference type="InterPro" id="IPR016181">
    <property type="entry name" value="Acyl_CoA_acyltransferase"/>
</dbReference>
<dbReference type="GO" id="GO:0006357">
    <property type="term" value="P:regulation of transcription by RNA polymerase II"/>
    <property type="evidence" value="ECO:0007669"/>
    <property type="project" value="TreeGrafter"/>
</dbReference>
<dbReference type="GO" id="GO:0005634">
    <property type="term" value="C:nucleus"/>
    <property type="evidence" value="ECO:0007669"/>
    <property type="project" value="UniProtKB-SubCell"/>
</dbReference>
<evidence type="ECO:0000256" key="1">
    <source>
        <dbReference type="ARBA" id="ARBA00010107"/>
    </source>
</evidence>
<evidence type="ECO:0000256" key="5">
    <source>
        <dbReference type="ARBA" id="ARBA00022833"/>
    </source>
</evidence>
<dbReference type="PROSITE" id="PS51726">
    <property type="entry name" value="MYST_HAT"/>
    <property type="match status" value="1"/>
</dbReference>
<reference evidence="11" key="1">
    <citation type="journal article" date="2016" name="Proc. Natl. Acad. Sci. U.S.A.">
        <title>Comparative genomics of biotechnologically important yeasts.</title>
        <authorList>
            <person name="Riley R."/>
            <person name="Haridas S."/>
            <person name="Wolfe K.H."/>
            <person name="Lopes M.R."/>
            <person name="Hittinger C.T."/>
            <person name="Goeker M."/>
            <person name="Salamov A.A."/>
            <person name="Wisecaver J.H."/>
            <person name="Long T.M."/>
            <person name="Calvey C.H."/>
            <person name="Aerts A.L."/>
            <person name="Barry K.W."/>
            <person name="Choi C."/>
            <person name="Clum A."/>
            <person name="Coughlan A.Y."/>
            <person name="Deshpande S."/>
            <person name="Douglass A.P."/>
            <person name="Hanson S.J."/>
            <person name="Klenk H.-P."/>
            <person name="LaButti K.M."/>
            <person name="Lapidus A."/>
            <person name="Lindquist E.A."/>
            <person name="Lipzen A.M."/>
            <person name="Meier-Kolthoff J.P."/>
            <person name="Ohm R.A."/>
            <person name="Otillar R.P."/>
            <person name="Pangilinan J.L."/>
            <person name="Peng Y."/>
            <person name="Rokas A."/>
            <person name="Rosa C.A."/>
            <person name="Scheuner C."/>
            <person name="Sibirny A.A."/>
            <person name="Slot J.C."/>
            <person name="Stielow J.B."/>
            <person name="Sun H."/>
            <person name="Kurtzman C.P."/>
            <person name="Blackwell M."/>
            <person name="Grigoriev I.V."/>
            <person name="Jeffries T.W."/>
        </authorList>
    </citation>
    <scope>NUCLEOTIDE SEQUENCE [LARGE SCALE GENOMIC DNA]</scope>
    <source>
        <strain evidence="11">NRRL Y-1626</strain>
    </source>
</reference>
<keyword evidence="5" id="KW-0862">Zinc</keyword>
<keyword evidence="3 10" id="KW-0808">Transferase</keyword>
<dbReference type="Gene3D" id="3.40.630.30">
    <property type="match status" value="1"/>
</dbReference>
<dbReference type="GO" id="GO:0008270">
    <property type="term" value="F:zinc ion binding"/>
    <property type="evidence" value="ECO:0007669"/>
    <property type="project" value="UniProtKB-KW"/>
</dbReference>
<keyword evidence="6" id="KW-0007">Acetylation</keyword>
<comment type="catalytic activity">
    <reaction evidence="8">
        <text>L-lysyl-[protein] + acetyl-CoA = N(6)-acetyl-L-lysyl-[protein] + CoA + H(+)</text>
        <dbReference type="Rhea" id="RHEA:45948"/>
        <dbReference type="Rhea" id="RHEA-COMP:9752"/>
        <dbReference type="Rhea" id="RHEA-COMP:10731"/>
        <dbReference type="ChEBI" id="CHEBI:15378"/>
        <dbReference type="ChEBI" id="CHEBI:29969"/>
        <dbReference type="ChEBI" id="CHEBI:57287"/>
        <dbReference type="ChEBI" id="CHEBI:57288"/>
        <dbReference type="ChEBI" id="CHEBI:61930"/>
        <dbReference type="EC" id="2.3.1.48"/>
    </reaction>
</comment>
<evidence type="ECO:0000256" key="8">
    <source>
        <dbReference type="RuleBase" id="RU361211"/>
    </source>
</evidence>
<dbReference type="PANTHER" id="PTHR10615">
    <property type="entry name" value="HISTONE ACETYLTRANSFERASE"/>
    <property type="match status" value="1"/>
</dbReference>
<dbReference type="GO" id="GO:0004402">
    <property type="term" value="F:histone acetyltransferase activity"/>
    <property type="evidence" value="ECO:0007669"/>
    <property type="project" value="InterPro"/>
</dbReference>
<name>A0A1B7TJS6_9ASCO</name>
<comment type="similarity">
    <text evidence="1 8">Belongs to the MYST (SAS/MOZ) family.</text>
</comment>
<evidence type="ECO:0000256" key="7">
    <source>
        <dbReference type="PIRSR" id="PIRSR602717-51"/>
    </source>
</evidence>
<evidence type="ECO:0000256" key="3">
    <source>
        <dbReference type="ARBA" id="ARBA00022679"/>
    </source>
</evidence>
<gene>
    <name evidence="10" type="ORF">HANVADRAFT_50937</name>
</gene>
<evidence type="ECO:0000259" key="9">
    <source>
        <dbReference type="PROSITE" id="PS51726"/>
    </source>
</evidence>
<feature type="active site" description="Proton donor/acceptor" evidence="7">
    <location>
        <position position="311"/>
    </location>
</feature>
<dbReference type="InterPro" id="IPR002717">
    <property type="entry name" value="HAT_MYST-type"/>
</dbReference>
<dbReference type="Proteomes" id="UP000092321">
    <property type="component" value="Unassembled WGS sequence"/>
</dbReference>
<dbReference type="GO" id="GO:0000785">
    <property type="term" value="C:chromatin"/>
    <property type="evidence" value="ECO:0007669"/>
    <property type="project" value="TreeGrafter"/>
</dbReference>
<comment type="subcellular location">
    <subcellularLocation>
        <location evidence="8">Nucleus</location>
    </subcellularLocation>
</comment>
<dbReference type="GO" id="GO:0003712">
    <property type="term" value="F:transcription coregulator activity"/>
    <property type="evidence" value="ECO:0007669"/>
    <property type="project" value="TreeGrafter"/>
</dbReference>
<organism evidence="10 11">
    <name type="scientific">Hanseniaspora valbyensis NRRL Y-1626</name>
    <dbReference type="NCBI Taxonomy" id="766949"/>
    <lineage>
        <taxon>Eukaryota</taxon>
        <taxon>Fungi</taxon>
        <taxon>Dikarya</taxon>
        <taxon>Ascomycota</taxon>
        <taxon>Saccharomycotina</taxon>
        <taxon>Saccharomycetes</taxon>
        <taxon>Saccharomycodales</taxon>
        <taxon>Saccharomycodaceae</taxon>
        <taxon>Hanseniaspora</taxon>
    </lineage>
</organism>
<sequence>MEIVLKYNALAKYIYPDLAELCLNEKESYLKTSKRIRSARNNNNNEVKSENDFSTLLGLTEDEQTNIDIELQKEFSHKQEYTNSNKKKKKQKVARDLKLTLTEHDFLLFEKLSKHQNDIVHKNHDELFISDMVFFNCGASGYICGFCFKCFKDPFQFDYHCQINGCPMNFFLKKKELKEKIYDDSVIYIDMSLNLYIRRLDGLLDPVICENLTKLGKIFISHKLNNGDDIIKFEFFLVYEKEKFIGYFSREKNSTSWNLSCILTIFKDKRREKNDHGGTNEINPGFQYGQFLIHISYQLSVLQWANFGTPEKPFSDLGLLAYRKYYKFRLMKFLVEDINIDEFDIAEVSFWEMSKKTGMVKNDLIFALESLGNFEYSSSLKKLKIKTSLIGKWEKDESYKEWVKTISSFDVNNFTKLFKFSLKEVDENVLVNKNSEFIQKKIEENSKKDWEIVSIPTERYFYPKVDSKTHESYIQTL</sequence>
<dbReference type="Pfam" id="PF01853">
    <property type="entry name" value="MOZ_SAS"/>
    <property type="match status" value="1"/>
</dbReference>
<dbReference type="OrthoDB" id="787137at2759"/>
<keyword evidence="8" id="KW-0539">Nucleus</keyword>
<dbReference type="SUPFAM" id="SSF55729">
    <property type="entry name" value="Acyl-CoA N-acyltransferases (Nat)"/>
    <property type="match status" value="1"/>
</dbReference>
<dbReference type="InterPro" id="IPR036388">
    <property type="entry name" value="WH-like_DNA-bd_sf"/>
</dbReference>
<dbReference type="InterPro" id="IPR050603">
    <property type="entry name" value="MYST_HAT"/>
</dbReference>
<evidence type="ECO:0000313" key="10">
    <source>
        <dbReference type="EMBL" id="OBA28987.1"/>
    </source>
</evidence>
<dbReference type="GO" id="GO:0003682">
    <property type="term" value="F:chromatin binding"/>
    <property type="evidence" value="ECO:0007669"/>
    <property type="project" value="TreeGrafter"/>
</dbReference>
<proteinExistence type="inferred from homology"/>
<evidence type="ECO:0000313" key="11">
    <source>
        <dbReference type="Proteomes" id="UP000092321"/>
    </source>
</evidence>
<keyword evidence="10" id="KW-0012">Acyltransferase</keyword>
<protein>
    <recommendedName>
        <fullName evidence="2 8">Histone acetyltransferase</fullName>
        <ecNumber evidence="2 8">2.3.1.48</ecNumber>
    </recommendedName>
</protein>
<feature type="domain" description="MYST-type HAT" evidence="9">
    <location>
        <begin position="89"/>
        <end position="395"/>
    </location>
</feature>
<evidence type="ECO:0000256" key="6">
    <source>
        <dbReference type="ARBA" id="ARBA00022990"/>
    </source>
</evidence>
<evidence type="ECO:0000256" key="2">
    <source>
        <dbReference type="ARBA" id="ARBA00013184"/>
    </source>
</evidence>
<dbReference type="Gene3D" id="1.10.10.10">
    <property type="entry name" value="Winged helix-like DNA-binding domain superfamily/Winged helix DNA-binding domain"/>
    <property type="match status" value="1"/>
</dbReference>
<accession>A0A1B7TJS6</accession>
<evidence type="ECO:0000256" key="4">
    <source>
        <dbReference type="ARBA" id="ARBA00022771"/>
    </source>
</evidence>
<keyword evidence="11" id="KW-1185">Reference proteome</keyword>